<dbReference type="GO" id="GO:0005615">
    <property type="term" value="C:extracellular space"/>
    <property type="evidence" value="ECO:0007669"/>
    <property type="project" value="TreeGrafter"/>
</dbReference>
<evidence type="ECO:0000313" key="2">
    <source>
        <dbReference type="Proteomes" id="UP001208570"/>
    </source>
</evidence>
<dbReference type="CDD" id="cd16021">
    <property type="entry name" value="ALP_like"/>
    <property type="match status" value="1"/>
</dbReference>
<dbReference type="SUPFAM" id="SSF53649">
    <property type="entry name" value="Alkaline phosphatase-like"/>
    <property type="match status" value="1"/>
</dbReference>
<dbReference type="FunFam" id="3.40.720.10:FF:000017">
    <property type="entry name" value="Predicted protein"/>
    <property type="match status" value="1"/>
</dbReference>
<dbReference type="Proteomes" id="UP001208570">
    <property type="component" value="Unassembled WGS sequence"/>
</dbReference>
<organism evidence="1 2">
    <name type="scientific">Paralvinella palmiformis</name>
    <dbReference type="NCBI Taxonomy" id="53620"/>
    <lineage>
        <taxon>Eukaryota</taxon>
        <taxon>Metazoa</taxon>
        <taxon>Spiralia</taxon>
        <taxon>Lophotrochozoa</taxon>
        <taxon>Annelida</taxon>
        <taxon>Polychaeta</taxon>
        <taxon>Sedentaria</taxon>
        <taxon>Canalipalpata</taxon>
        <taxon>Terebellida</taxon>
        <taxon>Terebelliformia</taxon>
        <taxon>Alvinellidae</taxon>
        <taxon>Paralvinella</taxon>
    </lineage>
</organism>
<protein>
    <recommendedName>
        <fullName evidence="3">DUF229 domain containing protein</fullName>
    </recommendedName>
</protein>
<proteinExistence type="predicted"/>
<gene>
    <name evidence="1" type="ORF">LSH36_687g03049</name>
</gene>
<dbReference type="PANTHER" id="PTHR10974">
    <property type="entry name" value="FI08016P-RELATED"/>
    <property type="match status" value="1"/>
</dbReference>
<comment type="caution">
    <text evidence="1">The sequence shown here is derived from an EMBL/GenBank/DDBJ whole genome shotgun (WGS) entry which is preliminary data.</text>
</comment>
<dbReference type="InterPro" id="IPR004245">
    <property type="entry name" value="DUF229"/>
</dbReference>
<name>A0AAD9MVH1_9ANNE</name>
<dbReference type="AlphaFoldDB" id="A0AAD9MVH1"/>
<dbReference type="EMBL" id="JAODUP010000687">
    <property type="protein sequence ID" value="KAK2145346.1"/>
    <property type="molecule type" value="Genomic_DNA"/>
</dbReference>
<keyword evidence="2" id="KW-1185">Reference proteome</keyword>
<dbReference type="Pfam" id="PF02995">
    <property type="entry name" value="DUF229"/>
    <property type="match status" value="1"/>
</dbReference>
<dbReference type="Gene3D" id="3.40.720.10">
    <property type="entry name" value="Alkaline Phosphatase, subunit A"/>
    <property type="match status" value="1"/>
</dbReference>
<accession>A0AAD9MVH1</accession>
<evidence type="ECO:0008006" key="3">
    <source>
        <dbReference type="Google" id="ProtNLM"/>
    </source>
</evidence>
<sequence>MDLWHPSIKKHFFIPTPLNCSRSPGNWVYVENGRCFISSAASKRYGNITCKYRPLVRLNDNMQTFEKAISSFQNETPVVSDFFEAQCVSSEGITYRNLHPAIKVRQSAVDRAKGKQFPKTALGLDVLMFGFDSVSRLNWLRNLPKTYAYFSDVLDGVTLEGYNIVGDGTPQALLPILTGRTEEELPEARRAFPGARTVDDHPWIWNDFTDAGYVTQWGEDGAGMGTFNYRMLGFSQQPVDHYYRPYQLQAERQYYKNNSRYCMGSEPRLNVMLKWIQHFFDAYPKLPKFSFLFHSEYSHGSFSMLSMADETLTRFLYDMKAAGHLNNTLLVLMADHGARFVKLRNTQQGKYEERLPYFSFALPKWFAKKYPMAMKNLKNNRKMLTVPFDIHETFKDLLNYTDLGDMMTPSRGISLFQTIPANRTCSDADIAPHWCTCMEWTNTSLSDELVILAANQIVNTINDLTNTTRHLCAYLTLDRIEAAVKYSPNKRVLQFKKSADTHGRRADLTDKMTADREFYQLSIETRPGGGLFEATVTHDMFRKDSFGVNTKEISRINRYGDQPHCIRDTLPHLRPYCYCKNQLN</sequence>
<evidence type="ECO:0000313" key="1">
    <source>
        <dbReference type="EMBL" id="KAK2145346.1"/>
    </source>
</evidence>
<dbReference type="InterPro" id="IPR017850">
    <property type="entry name" value="Alkaline_phosphatase_core_sf"/>
</dbReference>
<dbReference type="PANTHER" id="PTHR10974:SF1">
    <property type="entry name" value="FI08016P-RELATED"/>
    <property type="match status" value="1"/>
</dbReference>
<reference evidence="1" key="1">
    <citation type="journal article" date="2023" name="Mol. Biol. Evol.">
        <title>Third-Generation Sequencing Reveals the Adaptive Role of the Epigenome in Three Deep-Sea Polychaetes.</title>
        <authorList>
            <person name="Perez M."/>
            <person name="Aroh O."/>
            <person name="Sun Y."/>
            <person name="Lan Y."/>
            <person name="Juniper S.K."/>
            <person name="Young C.R."/>
            <person name="Angers B."/>
            <person name="Qian P.Y."/>
        </authorList>
    </citation>
    <scope>NUCLEOTIDE SEQUENCE</scope>
    <source>
        <strain evidence="1">P08H-3</strain>
    </source>
</reference>